<dbReference type="Pfam" id="PF18144">
    <property type="entry name" value="SMODS"/>
    <property type="match status" value="1"/>
</dbReference>
<dbReference type="SUPFAM" id="SSF81301">
    <property type="entry name" value="Nucleotidyltransferase"/>
    <property type="match status" value="1"/>
</dbReference>
<evidence type="ECO:0000313" key="4">
    <source>
        <dbReference type="Proteomes" id="UP001058290"/>
    </source>
</evidence>
<reference evidence="3" key="1">
    <citation type="submission" date="2022-09" db="EMBL/GenBank/DDBJ databases">
        <title>Bacterial diversity in gut of crayfish and pufferfish.</title>
        <authorList>
            <person name="Huang Y."/>
        </authorList>
    </citation>
    <scope>NUCLEOTIDE SEQUENCE</scope>
    <source>
        <strain evidence="3">PR12</strain>
    </source>
</reference>
<dbReference type="InterPro" id="IPR040511">
    <property type="entry name" value="AGS_C"/>
</dbReference>
<keyword evidence="1" id="KW-0051">Antiviral defense</keyword>
<gene>
    <name evidence="3" type="ORF">N4T19_09765</name>
</gene>
<dbReference type="InterPro" id="IPR043519">
    <property type="entry name" value="NT_sf"/>
</dbReference>
<feature type="domain" description="Adenylyl/Guanylyl and SMODS C-terminal sensor" evidence="2">
    <location>
        <begin position="305"/>
        <end position="433"/>
    </location>
</feature>
<keyword evidence="4" id="KW-1185">Reference proteome</keyword>
<accession>A0ABY6A5Z1</accession>
<organism evidence="3 4">
    <name type="scientific">Comamonas squillarum</name>
    <dbReference type="NCBI Taxonomy" id="2977320"/>
    <lineage>
        <taxon>Bacteria</taxon>
        <taxon>Pseudomonadati</taxon>
        <taxon>Pseudomonadota</taxon>
        <taxon>Betaproteobacteria</taxon>
        <taxon>Burkholderiales</taxon>
        <taxon>Comamonadaceae</taxon>
        <taxon>Comamonas</taxon>
    </lineage>
</organism>
<evidence type="ECO:0000259" key="2">
    <source>
        <dbReference type="Pfam" id="PF18134"/>
    </source>
</evidence>
<protein>
    <submittedName>
        <fullName evidence="3">Nucleotidyltransferase</fullName>
    </submittedName>
</protein>
<evidence type="ECO:0000256" key="1">
    <source>
        <dbReference type="ARBA" id="ARBA00023118"/>
    </source>
</evidence>
<evidence type="ECO:0000313" key="3">
    <source>
        <dbReference type="EMBL" id="UXC20369.1"/>
    </source>
</evidence>
<proteinExistence type="predicted"/>
<dbReference type="Pfam" id="PF18134">
    <property type="entry name" value="AGS_C"/>
    <property type="match status" value="1"/>
</dbReference>
<dbReference type="EMBL" id="CP104377">
    <property type="protein sequence ID" value="UXC20369.1"/>
    <property type="molecule type" value="Genomic_DNA"/>
</dbReference>
<name>A0ABY6A5Z1_9BURK</name>
<sequence>MKVGETFKEFLINLSVKNHETIELRYGEITSALNKKFRDTESKKVNCLQVGSYGRWTAIDGISDLDMLYIMPKGKWQEYNVPGGQSKILDDVKDAIKSRYSSTNIKKDRLVVCVTYNDFHVEVQPVFEQDDGSFKYPDTYSGGKWKITKPREEIRAMKDFNEEKNNNLRRLCKMTRAWKNYHGVGMGGLLIDTLAHNFLRSTNDYNDKSYMYYDHMCRDFFKYLSEEPKKDRYGALGSGQHVKVKKDFRKAAENAYNLSLEAIEASISEDKDANKKWKKIFGRRFPSKVLLVTEAYIAKSLSQYRNTEEFIDDRFPVDVRYNLQLECTVSQNGFQPALLNSFLQRRMPLSIKKDLKFYISDNDTPEPYSIYWKVLNRGPKAKAKDCIRGQIIKDDGKHEKIESTSFSGEHIVECYAVKDNVVVAKGRIDVPISEN</sequence>
<dbReference type="Gene3D" id="3.30.460.10">
    <property type="entry name" value="Beta Polymerase, domain 2"/>
    <property type="match status" value="1"/>
</dbReference>
<dbReference type="InterPro" id="IPR006116">
    <property type="entry name" value="NT_2-5OAS_ClassI-CCAase"/>
</dbReference>
<dbReference type="CDD" id="cd05400">
    <property type="entry name" value="NT_2-5OAS_ClassI-CCAase"/>
    <property type="match status" value="1"/>
</dbReference>
<dbReference type="RefSeq" id="WP_260720087.1">
    <property type="nucleotide sequence ID" value="NZ_CP104377.1"/>
</dbReference>
<dbReference type="Proteomes" id="UP001058290">
    <property type="component" value="Chromosome"/>
</dbReference>